<dbReference type="OrthoDB" id="7064130at2"/>
<dbReference type="AlphaFoldDB" id="A0A1Y6ITH1"/>
<dbReference type="Proteomes" id="UP000196125">
    <property type="component" value="Unassembled WGS sequence"/>
</dbReference>
<evidence type="ECO:0008006" key="5">
    <source>
        <dbReference type="Google" id="ProtNLM"/>
    </source>
</evidence>
<organism evidence="2 3">
    <name type="scientific">Vibrio mangrovi</name>
    <dbReference type="NCBI Taxonomy" id="474394"/>
    <lineage>
        <taxon>Bacteria</taxon>
        <taxon>Pseudomonadati</taxon>
        <taxon>Pseudomonadota</taxon>
        <taxon>Gammaproteobacteria</taxon>
        <taxon>Vibrionales</taxon>
        <taxon>Vibrionaceae</taxon>
        <taxon>Vibrio</taxon>
    </lineage>
</organism>
<protein>
    <recommendedName>
        <fullName evidence="5">Tir chaperone protein (CesT)</fullName>
    </recommendedName>
</protein>
<evidence type="ECO:0000313" key="3">
    <source>
        <dbReference type="Proteomes" id="UP000196125"/>
    </source>
</evidence>
<keyword evidence="4" id="KW-1185">Reference proteome</keyword>
<proteinExistence type="predicted"/>
<gene>
    <name evidence="1" type="ORF">SBX37_17420</name>
    <name evidence="2" type="ORF">VIM7927_02201</name>
</gene>
<dbReference type="Proteomes" id="UP001283366">
    <property type="component" value="Unassembled WGS sequence"/>
</dbReference>
<evidence type="ECO:0000313" key="2">
    <source>
        <dbReference type="EMBL" id="SMS00928.1"/>
    </source>
</evidence>
<reference evidence="1 4" key="2">
    <citation type="submission" date="2023-11" db="EMBL/GenBank/DDBJ databases">
        <title>Plant-associative lifestyle of Vibrio porteresiae and its evolutionary dynamics.</title>
        <authorList>
            <person name="Rameshkumar N."/>
            <person name="Kirti K."/>
        </authorList>
    </citation>
    <scope>NUCLEOTIDE SEQUENCE [LARGE SCALE GENOMIC DNA]</scope>
    <source>
        <strain evidence="1 4">MSSRF38</strain>
    </source>
</reference>
<reference evidence="2 3" key="1">
    <citation type="submission" date="2017-05" db="EMBL/GenBank/DDBJ databases">
        <authorList>
            <person name="Song R."/>
            <person name="Chenine A.L."/>
            <person name="Ruprecht R.M."/>
        </authorList>
    </citation>
    <scope>NUCLEOTIDE SEQUENCE [LARGE SCALE GENOMIC DNA]</scope>
    <source>
        <strain evidence="2 3">CECT 7927</strain>
    </source>
</reference>
<evidence type="ECO:0000313" key="1">
    <source>
        <dbReference type="EMBL" id="MDW6004638.1"/>
    </source>
</evidence>
<dbReference type="SUPFAM" id="SSF69635">
    <property type="entry name" value="Type III secretory system chaperone-like"/>
    <property type="match status" value="1"/>
</dbReference>
<dbReference type="Gene3D" id="3.30.1460.10">
    <property type="match status" value="1"/>
</dbReference>
<dbReference type="EMBL" id="JAWRCO010000002">
    <property type="protein sequence ID" value="MDW6004638.1"/>
    <property type="molecule type" value="Genomic_DNA"/>
</dbReference>
<evidence type="ECO:0000313" key="4">
    <source>
        <dbReference type="Proteomes" id="UP001283366"/>
    </source>
</evidence>
<dbReference type="RefSeq" id="WP_087480973.1">
    <property type="nucleotide sequence ID" value="NZ_AP024884.1"/>
</dbReference>
<sequence>MDPFIQTLFLDVFKKMEIDVPAGMTEFRLVVDEEHPIFLRYDARTERIMILGMLDIDERTDKTTLYRRLLNAGLNPLLGQEPGVGIDEKSGCCFSYLTLSRQAVNAELVCHEIGRLVEWGKRILVA</sequence>
<dbReference type="EMBL" id="FXXI01000003">
    <property type="protein sequence ID" value="SMS00928.1"/>
    <property type="molecule type" value="Genomic_DNA"/>
</dbReference>
<accession>A0A1Y6ITH1</accession>
<name>A0A1Y6ITH1_9VIBR</name>